<evidence type="ECO:0000256" key="3">
    <source>
        <dbReference type="ARBA" id="ARBA00013253"/>
    </source>
</evidence>
<sequence>MGSNIEPERNLRAAVAALRERFGEVRLSPVYRTKAVGFDGPEFLNAIAVIDSDIHPFALNDWLHALEIAQGRDRRDKSYSDRTLDIDIIYFGDLVLDGPGDFQLPRPELRHAFVLKPLADIAPDFVDPVRGATLAQLWAAHPQHASPPPQVDLAL</sequence>
<gene>
    <name evidence="14" type="primary">folK</name>
    <name evidence="14" type="ORF">D0Y53_11830</name>
</gene>
<keyword evidence="5 14" id="KW-0808">Transferase</keyword>
<keyword evidence="7 14" id="KW-0418">Kinase</keyword>
<dbReference type="AlphaFoldDB" id="A0A372DHR3"/>
<name>A0A372DHR3_9GAMM</name>
<dbReference type="GO" id="GO:0046654">
    <property type="term" value="P:tetrahydrofolate biosynthetic process"/>
    <property type="evidence" value="ECO:0007669"/>
    <property type="project" value="UniProtKB-UniPathway"/>
</dbReference>
<evidence type="ECO:0000256" key="11">
    <source>
        <dbReference type="ARBA" id="ARBA00029766"/>
    </source>
</evidence>
<evidence type="ECO:0000313" key="15">
    <source>
        <dbReference type="Proteomes" id="UP000262917"/>
    </source>
</evidence>
<organism evidence="14 15">
    <name type="scientific">Cognatiluteimonas weifangensis</name>
    <dbReference type="NCBI Taxonomy" id="2303539"/>
    <lineage>
        <taxon>Bacteria</taxon>
        <taxon>Pseudomonadati</taxon>
        <taxon>Pseudomonadota</taxon>
        <taxon>Gammaproteobacteria</taxon>
        <taxon>Lysobacterales</taxon>
        <taxon>Lysobacteraceae</taxon>
        <taxon>Cognatiluteimonas</taxon>
    </lineage>
</organism>
<dbReference type="InterPro" id="IPR035907">
    <property type="entry name" value="Hppk_sf"/>
</dbReference>
<evidence type="ECO:0000256" key="8">
    <source>
        <dbReference type="ARBA" id="ARBA00022840"/>
    </source>
</evidence>
<dbReference type="PANTHER" id="PTHR43071:SF1">
    <property type="entry name" value="2-AMINO-4-HYDROXY-6-HYDROXYMETHYLDIHYDROPTERIDINE PYROPHOSPHOKINASE"/>
    <property type="match status" value="1"/>
</dbReference>
<evidence type="ECO:0000259" key="13">
    <source>
        <dbReference type="Pfam" id="PF01288"/>
    </source>
</evidence>
<dbReference type="Gene3D" id="3.30.70.560">
    <property type="entry name" value="7,8-Dihydro-6-hydroxymethylpterin-pyrophosphokinase HPPK"/>
    <property type="match status" value="1"/>
</dbReference>
<evidence type="ECO:0000256" key="1">
    <source>
        <dbReference type="ARBA" id="ARBA00005051"/>
    </source>
</evidence>
<comment type="pathway">
    <text evidence="1">Cofactor biosynthesis; tetrahydrofolate biosynthesis; 2-amino-4-hydroxy-6-hydroxymethyl-7,8-dihydropteridine diphosphate from 7,8-dihydroneopterin triphosphate: step 4/4.</text>
</comment>
<keyword evidence="15" id="KW-1185">Reference proteome</keyword>
<dbReference type="PANTHER" id="PTHR43071">
    <property type="entry name" value="2-AMINO-4-HYDROXY-6-HYDROXYMETHYLDIHYDROPTERIDINE PYROPHOSPHOKINASE"/>
    <property type="match status" value="1"/>
</dbReference>
<evidence type="ECO:0000256" key="4">
    <source>
        <dbReference type="ARBA" id="ARBA00016218"/>
    </source>
</evidence>
<evidence type="ECO:0000256" key="7">
    <source>
        <dbReference type="ARBA" id="ARBA00022777"/>
    </source>
</evidence>
<comment type="function">
    <text evidence="10">Catalyzes the transfer of pyrophosphate from adenosine triphosphate (ATP) to 6-hydroxymethyl-7,8-dihydropterin, an enzymatic step in folate biosynthesis pathway.</text>
</comment>
<dbReference type="EC" id="2.7.6.3" evidence="3"/>
<dbReference type="EMBL" id="QVPD01000015">
    <property type="protein sequence ID" value="RFP59121.1"/>
    <property type="molecule type" value="Genomic_DNA"/>
</dbReference>
<evidence type="ECO:0000313" key="14">
    <source>
        <dbReference type="EMBL" id="RFP59121.1"/>
    </source>
</evidence>
<evidence type="ECO:0000256" key="10">
    <source>
        <dbReference type="ARBA" id="ARBA00029409"/>
    </source>
</evidence>
<dbReference type="GO" id="GO:0046656">
    <property type="term" value="P:folic acid biosynthetic process"/>
    <property type="evidence" value="ECO:0007669"/>
    <property type="project" value="UniProtKB-KW"/>
</dbReference>
<dbReference type="OrthoDB" id="9790168at2"/>
<evidence type="ECO:0000256" key="12">
    <source>
        <dbReference type="ARBA" id="ARBA00033413"/>
    </source>
</evidence>
<comment type="similarity">
    <text evidence="2">Belongs to the HPPK family.</text>
</comment>
<keyword evidence="8" id="KW-0067">ATP-binding</keyword>
<dbReference type="SUPFAM" id="SSF55083">
    <property type="entry name" value="6-hydroxymethyl-7,8-dihydropterin pyrophosphokinase, HPPK"/>
    <property type="match status" value="1"/>
</dbReference>
<dbReference type="GO" id="GO:0005524">
    <property type="term" value="F:ATP binding"/>
    <property type="evidence" value="ECO:0007669"/>
    <property type="project" value="UniProtKB-KW"/>
</dbReference>
<feature type="domain" description="7,8-dihydro-6-hydroxymethylpterin-pyrophosphokinase" evidence="13">
    <location>
        <begin position="1"/>
        <end position="123"/>
    </location>
</feature>
<accession>A0A372DHR3</accession>
<dbReference type="Pfam" id="PF01288">
    <property type="entry name" value="HPPK"/>
    <property type="match status" value="1"/>
</dbReference>
<keyword evidence="6" id="KW-0547">Nucleotide-binding</keyword>
<dbReference type="InterPro" id="IPR000550">
    <property type="entry name" value="Hppk"/>
</dbReference>
<dbReference type="RefSeq" id="WP_117203528.1">
    <property type="nucleotide sequence ID" value="NZ_JBHTBK010000045.1"/>
</dbReference>
<dbReference type="UniPathway" id="UPA00077">
    <property type="reaction ID" value="UER00155"/>
</dbReference>
<dbReference type="GO" id="GO:0016301">
    <property type="term" value="F:kinase activity"/>
    <property type="evidence" value="ECO:0007669"/>
    <property type="project" value="UniProtKB-KW"/>
</dbReference>
<dbReference type="CDD" id="cd00483">
    <property type="entry name" value="HPPK"/>
    <property type="match status" value="1"/>
</dbReference>
<reference evidence="14 15" key="1">
    <citation type="submission" date="2018-08" db="EMBL/GenBank/DDBJ databases">
        <title>Lysobacter weifangensis sp. nov., a new member of the family 'Xanthomonadaceae', isolated from soil in a farmland.</title>
        <authorList>
            <person name="Zhao H."/>
        </authorList>
    </citation>
    <scope>NUCLEOTIDE SEQUENCE [LARGE SCALE GENOMIC DNA]</scope>
    <source>
        <strain evidence="14 15">WF-2</strain>
    </source>
</reference>
<evidence type="ECO:0000256" key="5">
    <source>
        <dbReference type="ARBA" id="ARBA00022679"/>
    </source>
</evidence>
<dbReference type="GO" id="GO:0003848">
    <property type="term" value="F:2-amino-4-hydroxy-6-hydroxymethyldihydropteridine diphosphokinase activity"/>
    <property type="evidence" value="ECO:0007669"/>
    <property type="project" value="UniProtKB-EC"/>
</dbReference>
<dbReference type="NCBIfam" id="TIGR01498">
    <property type="entry name" value="folK"/>
    <property type="match status" value="1"/>
</dbReference>
<evidence type="ECO:0000256" key="6">
    <source>
        <dbReference type="ARBA" id="ARBA00022741"/>
    </source>
</evidence>
<dbReference type="Proteomes" id="UP000262917">
    <property type="component" value="Unassembled WGS sequence"/>
</dbReference>
<evidence type="ECO:0000256" key="9">
    <source>
        <dbReference type="ARBA" id="ARBA00022909"/>
    </source>
</evidence>
<evidence type="ECO:0000256" key="2">
    <source>
        <dbReference type="ARBA" id="ARBA00005810"/>
    </source>
</evidence>
<protein>
    <recommendedName>
        <fullName evidence="4">2-amino-4-hydroxy-6-hydroxymethyldihydropteridine pyrophosphokinase</fullName>
        <ecNumber evidence="3">2.7.6.3</ecNumber>
    </recommendedName>
    <alternativeName>
        <fullName evidence="11">6-hydroxymethyl-7,8-dihydropterin pyrophosphokinase</fullName>
    </alternativeName>
    <alternativeName>
        <fullName evidence="12">7,8-dihydro-6-hydroxymethylpterin-pyrophosphokinase</fullName>
    </alternativeName>
</protein>
<keyword evidence="9" id="KW-0289">Folate biosynthesis</keyword>
<comment type="caution">
    <text evidence="14">The sequence shown here is derived from an EMBL/GenBank/DDBJ whole genome shotgun (WGS) entry which is preliminary data.</text>
</comment>
<proteinExistence type="inferred from homology"/>